<sequence>MTDIDDEMLAMAGLRLGTVTVDETVNVALRLAAGLPAEDRGEEPAACTFRLAEDVLAESAREQCRSDAERVTGARTGSRAAAHSRRTRRCR</sequence>
<gene>
    <name evidence="2" type="ORF">AHOG_00500</name>
</gene>
<dbReference type="EMBL" id="CP022521">
    <property type="protein sequence ID" value="ASO17773.1"/>
    <property type="molecule type" value="Genomic_DNA"/>
</dbReference>
<dbReference type="Proteomes" id="UP000204221">
    <property type="component" value="Chromosome"/>
</dbReference>
<proteinExistence type="predicted"/>
<evidence type="ECO:0000313" key="2">
    <source>
        <dbReference type="EMBL" id="ASO17773.1"/>
    </source>
</evidence>
<keyword evidence="3" id="KW-1185">Reference proteome</keyword>
<feature type="region of interest" description="Disordered" evidence="1">
    <location>
        <begin position="67"/>
        <end position="91"/>
    </location>
</feature>
<reference evidence="2 3" key="1">
    <citation type="submission" date="2017-07" db="EMBL/GenBank/DDBJ databases">
        <title>Complete genome sequence of Actinoalloteichus hoggarensis DSM 45943, type strain of Actinoalloteichus hoggarensis.</title>
        <authorList>
            <person name="Ruckert C."/>
            <person name="Nouioui I."/>
            <person name="Willmese J."/>
            <person name="van Wezel G."/>
            <person name="Klenk H.-P."/>
            <person name="Kalinowski J."/>
            <person name="Zotchev S.B."/>
        </authorList>
    </citation>
    <scope>NUCLEOTIDE SEQUENCE [LARGE SCALE GENOMIC DNA]</scope>
    <source>
        <strain evidence="2 3">DSM 45943</strain>
    </source>
</reference>
<feature type="compositionally biased region" description="Basic residues" evidence="1">
    <location>
        <begin position="82"/>
        <end position="91"/>
    </location>
</feature>
<dbReference type="RefSeq" id="WP_157736557.1">
    <property type="nucleotide sequence ID" value="NZ_CP022521.1"/>
</dbReference>
<dbReference type="KEGG" id="ahg:AHOG_00500"/>
<evidence type="ECO:0000313" key="3">
    <source>
        <dbReference type="Proteomes" id="UP000204221"/>
    </source>
</evidence>
<name>A0A221VW84_9PSEU</name>
<protein>
    <submittedName>
        <fullName evidence="2">Uncharacterized protein</fullName>
    </submittedName>
</protein>
<organism evidence="2 3">
    <name type="scientific">Actinoalloteichus hoggarensis</name>
    <dbReference type="NCBI Taxonomy" id="1470176"/>
    <lineage>
        <taxon>Bacteria</taxon>
        <taxon>Bacillati</taxon>
        <taxon>Actinomycetota</taxon>
        <taxon>Actinomycetes</taxon>
        <taxon>Pseudonocardiales</taxon>
        <taxon>Pseudonocardiaceae</taxon>
        <taxon>Actinoalloteichus</taxon>
    </lineage>
</organism>
<accession>A0A221VW84</accession>
<dbReference type="OrthoDB" id="156072at2070"/>
<evidence type="ECO:0000256" key="1">
    <source>
        <dbReference type="SAM" id="MobiDB-lite"/>
    </source>
</evidence>
<dbReference type="AlphaFoldDB" id="A0A221VW84"/>